<accession>A0A1A9VIQ8</accession>
<dbReference type="InterPro" id="IPR013717">
    <property type="entry name" value="PIG-P"/>
</dbReference>
<sequence>MPGHIPAPTPHRAVYGYAFCLLTLTLFALYVLWVLMPTKSLGLSYLPYKYFAVLLPLLVLVGLSFFTFFLYPAINMSLTAETDETVSIVDVSLLLKDSEQNSINSWQEIQEKLKPVKKNVKNACTVIENCQFCPGHHQLPKASEQLDTVHFIDSTQINNCLFSRTHIRYSI</sequence>
<protein>
    <recommendedName>
        <fullName evidence="6">PIG-P domain-containing protein</fullName>
    </recommendedName>
</protein>
<dbReference type="EnsemblMetazoa" id="GAUT038786-RA">
    <property type="protein sequence ID" value="GAUT038786-PA"/>
    <property type="gene ID" value="GAUT038786"/>
</dbReference>
<comment type="subcellular location">
    <subcellularLocation>
        <location evidence="1">Membrane</location>
        <topology evidence="1">Multi-pass membrane protein</topology>
    </subcellularLocation>
</comment>
<feature type="domain" description="PIG-P" evidence="6">
    <location>
        <begin position="11"/>
        <end position="113"/>
    </location>
</feature>
<name>A0A1A9VIQ8_GLOAU</name>
<organism evidence="7 8">
    <name type="scientific">Glossina austeni</name>
    <name type="common">Savannah tsetse fly</name>
    <dbReference type="NCBI Taxonomy" id="7395"/>
    <lineage>
        <taxon>Eukaryota</taxon>
        <taxon>Metazoa</taxon>
        <taxon>Ecdysozoa</taxon>
        <taxon>Arthropoda</taxon>
        <taxon>Hexapoda</taxon>
        <taxon>Insecta</taxon>
        <taxon>Pterygota</taxon>
        <taxon>Neoptera</taxon>
        <taxon>Endopterygota</taxon>
        <taxon>Diptera</taxon>
        <taxon>Brachycera</taxon>
        <taxon>Muscomorpha</taxon>
        <taxon>Hippoboscoidea</taxon>
        <taxon>Glossinidae</taxon>
        <taxon>Glossina</taxon>
    </lineage>
</organism>
<dbReference type="Proteomes" id="UP000078200">
    <property type="component" value="Unassembled WGS sequence"/>
</dbReference>
<keyword evidence="8" id="KW-1185">Reference proteome</keyword>
<evidence type="ECO:0000256" key="1">
    <source>
        <dbReference type="ARBA" id="ARBA00004141"/>
    </source>
</evidence>
<evidence type="ECO:0000259" key="6">
    <source>
        <dbReference type="Pfam" id="PF08510"/>
    </source>
</evidence>
<dbReference type="GO" id="GO:0016020">
    <property type="term" value="C:membrane"/>
    <property type="evidence" value="ECO:0007669"/>
    <property type="project" value="UniProtKB-SubCell"/>
</dbReference>
<feature type="transmembrane region" description="Helical" evidence="5">
    <location>
        <begin position="14"/>
        <end position="36"/>
    </location>
</feature>
<keyword evidence="2 5" id="KW-0812">Transmembrane</keyword>
<dbReference type="Pfam" id="PF08510">
    <property type="entry name" value="PIG-P"/>
    <property type="match status" value="1"/>
</dbReference>
<proteinExistence type="predicted"/>
<evidence type="ECO:0000256" key="3">
    <source>
        <dbReference type="ARBA" id="ARBA00022989"/>
    </source>
</evidence>
<dbReference type="VEuPathDB" id="VectorBase:GAUT038786"/>
<dbReference type="STRING" id="7395.A0A1A9VIQ8"/>
<dbReference type="InterPro" id="IPR052263">
    <property type="entry name" value="GPI_Anchor_Biosynth"/>
</dbReference>
<dbReference type="GO" id="GO:0005783">
    <property type="term" value="C:endoplasmic reticulum"/>
    <property type="evidence" value="ECO:0007669"/>
    <property type="project" value="TreeGrafter"/>
</dbReference>
<dbReference type="GO" id="GO:0006506">
    <property type="term" value="P:GPI anchor biosynthetic process"/>
    <property type="evidence" value="ECO:0007669"/>
    <property type="project" value="TreeGrafter"/>
</dbReference>
<dbReference type="PANTHER" id="PTHR46346:SF1">
    <property type="entry name" value="PHOSPHATIDYLINOSITOL N-ACETYLGLUCOSAMINYLTRANSFERASE SUBUNIT P"/>
    <property type="match status" value="1"/>
</dbReference>
<evidence type="ECO:0000313" key="7">
    <source>
        <dbReference type="EnsemblMetazoa" id="GAUT038786-PA"/>
    </source>
</evidence>
<evidence type="ECO:0000256" key="5">
    <source>
        <dbReference type="SAM" id="Phobius"/>
    </source>
</evidence>
<feature type="transmembrane region" description="Helical" evidence="5">
    <location>
        <begin position="48"/>
        <end position="71"/>
    </location>
</feature>
<reference evidence="7" key="1">
    <citation type="submission" date="2020-05" db="UniProtKB">
        <authorList>
            <consortium name="EnsemblMetazoa"/>
        </authorList>
    </citation>
    <scope>IDENTIFICATION</scope>
    <source>
        <strain evidence="7">TTRI</strain>
    </source>
</reference>
<evidence type="ECO:0000256" key="2">
    <source>
        <dbReference type="ARBA" id="ARBA00022692"/>
    </source>
</evidence>
<dbReference type="AlphaFoldDB" id="A0A1A9VIQ8"/>
<dbReference type="PANTHER" id="PTHR46346">
    <property type="entry name" value="PHOSPHATIDYLINOSITOL N-ACETYLGLUCOSAMINYLTRANSFERASE SUBUNIT P"/>
    <property type="match status" value="1"/>
</dbReference>
<keyword evidence="3 5" id="KW-1133">Transmembrane helix</keyword>
<keyword evidence="4 5" id="KW-0472">Membrane</keyword>
<evidence type="ECO:0000256" key="4">
    <source>
        <dbReference type="ARBA" id="ARBA00023136"/>
    </source>
</evidence>
<evidence type="ECO:0000313" key="8">
    <source>
        <dbReference type="Proteomes" id="UP000078200"/>
    </source>
</evidence>